<accession>A0A4Z1QUB4</accession>
<evidence type="ECO:0000313" key="2">
    <source>
        <dbReference type="Proteomes" id="UP000298735"/>
    </source>
</evidence>
<dbReference type="SUPFAM" id="SSF53474">
    <property type="entry name" value="alpha/beta-Hydrolases"/>
    <property type="match status" value="1"/>
</dbReference>
<proteinExistence type="predicted"/>
<evidence type="ECO:0000313" key="1">
    <source>
        <dbReference type="EMBL" id="UYZ10835.1"/>
    </source>
</evidence>
<dbReference type="Gene3D" id="3.40.50.1820">
    <property type="entry name" value="alpha/beta hydrolase"/>
    <property type="match status" value="1"/>
</dbReference>
<sequence length="304" mass="34634">MVDILDHTGNPVKHGRARINGIRMHYVSAGQGEPLLLLHGTPKTSYYWAKLMPLLTKHFTVVAPDLRGFGYTDKPPAEQGYDSLTNASDMAELMTQLGHDRFHLHGEDRGAEFGYVLAATQRDRVLTLSFCEMMLSGLGLEEFSHFTPENISAQYRQQGVWNWHLPFFWIPHIPEMLITGREREFWEYWIRAETWNPTAIDDAAISEWVARLAAPGGLRGCLETYRAGLKNAEINRRLSTEKLTLPVMTIGAPEFFGPFVEQQMRKVAERVERSEVFAECGHSLAWEAEAQLALALREFMLAKR</sequence>
<dbReference type="RefSeq" id="WP_137409336.1">
    <property type="nucleotide sequence ID" value="NZ_CP109970.1"/>
</dbReference>
<geneLocation type="plasmid" evidence="1 2">
    <name>pAtCFBP5507a</name>
</geneLocation>
<name>A0A4Z1QUB4_9HYPH</name>
<gene>
    <name evidence="1" type="ORF">CFBP5507_25185</name>
</gene>
<dbReference type="EMBL" id="CP109970">
    <property type="protein sequence ID" value="UYZ10835.1"/>
    <property type="molecule type" value="Genomic_DNA"/>
</dbReference>
<protein>
    <submittedName>
        <fullName evidence="1">Alpha/beta fold hydrolase</fullName>
    </submittedName>
</protein>
<dbReference type="Pfam" id="PF00561">
    <property type="entry name" value="Abhydrolase_1"/>
    <property type="match status" value="1"/>
</dbReference>
<dbReference type="InterPro" id="IPR029058">
    <property type="entry name" value="AB_hydrolase_fold"/>
</dbReference>
<dbReference type="GO" id="GO:0016787">
    <property type="term" value="F:hydrolase activity"/>
    <property type="evidence" value="ECO:0007669"/>
    <property type="project" value="UniProtKB-KW"/>
</dbReference>
<dbReference type="PANTHER" id="PTHR43329">
    <property type="entry name" value="EPOXIDE HYDROLASE"/>
    <property type="match status" value="1"/>
</dbReference>
<reference evidence="1" key="1">
    <citation type="submission" date="2022-10" db="EMBL/GenBank/DDBJ databases">
        <title>Complete genome sequence of Agrobacterium salinitolerans CFBP5507.</title>
        <authorList>
            <person name="Tchabashvili S."/>
            <person name="Yen H.-C."/>
            <person name="Haryono M."/>
            <person name="Lin Y.-C."/>
            <person name="Lai E.-M."/>
            <person name="Kuo C.-H."/>
        </authorList>
    </citation>
    <scope>NUCLEOTIDE SEQUENCE</scope>
    <source>
        <strain evidence="1">CFBP5507</strain>
        <plasmid evidence="1">pAtCFBP5507a</plasmid>
    </source>
</reference>
<dbReference type="InterPro" id="IPR000073">
    <property type="entry name" value="AB_hydrolase_1"/>
</dbReference>
<keyword evidence="1" id="KW-0614">Plasmid</keyword>
<dbReference type="AlphaFoldDB" id="A0A4Z1QUB4"/>
<keyword evidence="1" id="KW-0378">Hydrolase</keyword>
<dbReference type="OrthoDB" id="9812774at2"/>
<dbReference type="KEGG" id="asal:CFBP5507_25185"/>
<organism evidence="1 2">
    <name type="scientific">Agrobacterium salinitolerans</name>
    <dbReference type="NCBI Taxonomy" id="1183413"/>
    <lineage>
        <taxon>Bacteria</taxon>
        <taxon>Pseudomonadati</taxon>
        <taxon>Pseudomonadota</taxon>
        <taxon>Alphaproteobacteria</taxon>
        <taxon>Hyphomicrobiales</taxon>
        <taxon>Rhizobiaceae</taxon>
        <taxon>Rhizobium/Agrobacterium group</taxon>
        <taxon>Agrobacterium</taxon>
    </lineage>
</organism>
<dbReference type="Proteomes" id="UP000298735">
    <property type="component" value="Plasmid pAtCFBP5507a"/>
</dbReference>